<keyword evidence="5" id="KW-0175">Coiled coil</keyword>
<comment type="caution">
    <text evidence="9">The sequence shown here is derived from an EMBL/GenBank/DDBJ whole genome shotgun (WGS) entry which is preliminary data.</text>
</comment>
<dbReference type="Proteomes" id="UP000309340">
    <property type="component" value="Unassembled WGS sequence"/>
</dbReference>
<evidence type="ECO:0000256" key="4">
    <source>
        <dbReference type="PROSITE-ProRule" id="PRU00175"/>
    </source>
</evidence>
<dbReference type="STRING" id="329884.A0A4U0Y3B3"/>
<dbReference type="GO" id="GO:0061630">
    <property type="term" value="F:ubiquitin protein ligase activity"/>
    <property type="evidence" value="ECO:0007669"/>
    <property type="project" value="InterPro"/>
</dbReference>
<feature type="compositionally biased region" description="Polar residues" evidence="6">
    <location>
        <begin position="239"/>
        <end position="272"/>
    </location>
</feature>
<dbReference type="AlphaFoldDB" id="A0A4U0Y3B3"/>
<evidence type="ECO:0000313" key="9">
    <source>
        <dbReference type="EMBL" id="TKA83631.1"/>
    </source>
</evidence>
<evidence type="ECO:0000256" key="1">
    <source>
        <dbReference type="ARBA" id="ARBA00022723"/>
    </source>
</evidence>
<gene>
    <name evidence="9" type="ORF">B0A55_00458</name>
</gene>
<dbReference type="PANTHER" id="PTHR14305">
    <property type="entry name" value="E3 UBIQUITIN-PROTEIN LIGASE CCNB1IP1"/>
    <property type="match status" value="1"/>
</dbReference>
<proteinExistence type="predicted"/>
<keyword evidence="10" id="KW-1185">Reference proteome</keyword>
<protein>
    <recommendedName>
        <fullName evidence="8">RING-type domain-containing protein</fullName>
    </recommendedName>
</protein>
<dbReference type="GO" id="GO:0007131">
    <property type="term" value="P:reciprocal meiotic recombination"/>
    <property type="evidence" value="ECO:0007669"/>
    <property type="project" value="InterPro"/>
</dbReference>
<feature type="transmembrane region" description="Helical" evidence="7">
    <location>
        <begin position="514"/>
        <end position="536"/>
    </location>
</feature>
<sequence>MDFTLRCNSLTCRAPLEDRAVVTTCSHIFCVPCSESLGLAGHAGARACPACETQLSNPDDAVVTQLNPAEDYKTSVLSGLSPTIVMECAGRALAFFSYQTAQEIIYQEFLARSLTDKYATLSSQMDKIIHDANSEISSLRDKLEAMHVDQKALEQKNHDLAEKYKEKTKQQQQLLRRFHEIRHQQSTSGLEMAADHDAHQAVRAAASRQNALGSHHNRSGQPVHSRGSNGSGGSGGYSRTIQAWEQQSAGGRAGLQTSRSAPLASVPTTPSGHRQRMPLYGHNGTAMKANGVGGDAIHHGSAYRPPLHNVDPNVYGNSAGYGMSAGVKMGRQPGGHVGRAVRKEGMRGFMVVELGEYDDKIRQATNIIITTEDSLKPEYTGLKYTTRIDQRPISQLKEGKPNMNAHSLAPHGRTPTDLAPTPSNHHQQRTPTFNTKPYPRQPPSSKKGTSTQQRPPYKRSSPSSSTSSGWYHTENNPTLDDIAARLNTTLSRFEQWQSRCAQNVVMALIGPTPVVLFVLNPVALVCWGVLLGWWMVG</sequence>
<dbReference type="Pfam" id="PF00097">
    <property type="entry name" value="zf-C3HC4"/>
    <property type="match status" value="1"/>
</dbReference>
<feature type="compositionally biased region" description="Polar residues" evidence="6">
    <location>
        <begin position="443"/>
        <end position="454"/>
    </location>
</feature>
<feature type="compositionally biased region" description="Polar residues" evidence="6">
    <location>
        <begin position="421"/>
        <end position="435"/>
    </location>
</feature>
<evidence type="ECO:0000313" key="10">
    <source>
        <dbReference type="Proteomes" id="UP000309340"/>
    </source>
</evidence>
<evidence type="ECO:0000256" key="6">
    <source>
        <dbReference type="SAM" id="MobiDB-lite"/>
    </source>
</evidence>
<evidence type="ECO:0000256" key="5">
    <source>
        <dbReference type="SAM" id="Coils"/>
    </source>
</evidence>
<evidence type="ECO:0000256" key="7">
    <source>
        <dbReference type="SAM" id="Phobius"/>
    </source>
</evidence>
<keyword evidence="1" id="KW-0479">Metal-binding</keyword>
<accession>A0A4U0Y3B3</accession>
<keyword evidence="7" id="KW-0472">Membrane</keyword>
<organism evidence="9 10">
    <name type="scientific">Friedmanniomyces simplex</name>
    <dbReference type="NCBI Taxonomy" id="329884"/>
    <lineage>
        <taxon>Eukaryota</taxon>
        <taxon>Fungi</taxon>
        <taxon>Dikarya</taxon>
        <taxon>Ascomycota</taxon>
        <taxon>Pezizomycotina</taxon>
        <taxon>Dothideomycetes</taxon>
        <taxon>Dothideomycetidae</taxon>
        <taxon>Mycosphaerellales</taxon>
        <taxon>Teratosphaeriaceae</taxon>
        <taxon>Friedmanniomyces</taxon>
    </lineage>
</organism>
<dbReference type="Gene3D" id="3.30.40.10">
    <property type="entry name" value="Zinc/RING finger domain, C3HC4 (zinc finger)"/>
    <property type="match status" value="1"/>
</dbReference>
<keyword evidence="3" id="KW-0862">Zinc</keyword>
<evidence type="ECO:0000256" key="2">
    <source>
        <dbReference type="ARBA" id="ARBA00022771"/>
    </source>
</evidence>
<feature type="region of interest" description="Disordered" evidence="6">
    <location>
        <begin position="185"/>
        <end position="286"/>
    </location>
</feature>
<evidence type="ECO:0000256" key="3">
    <source>
        <dbReference type="ARBA" id="ARBA00022833"/>
    </source>
</evidence>
<dbReference type="EMBL" id="NAJQ01000005">
    <property type="protein sequence ID" value="TKA83631.1"/>
    <property type="molecule type" value="Genomic_DNA"/>
</dbReference>
<keyword evidence="7" id="KW-0812">Transmembrane</keyword>
<dbReference type="GO" id="GO:0000795">
    <property type="term" value="C:synaptonemal complex"/>
    <property type="evidence" value="ECO:0007669"/>
    <property type="project" value="InterPro"/>
</dbReference>
<dbReference type="InterPro" id="IPR018957">
    <property type="entry name" value="Znf_C3HC4_RING-type"/>
</dbReference>
<dbReference type="InterPro" id="IPR042448">
    <property type="entry name" value="CCNB1IP1"/>
</dbReference>
<feature type="domain" description="RING-type" evidence="8">
    <location>
        <begin position="12"/>
        <end position="52"/>
    </location>
</feature>
<dbReference type="InterPro" id="IPR013083">
    <property type="entry name" value="Znf_RING/FYVE/PHD"/>
</dbReference>
<dbReference type="SUPFAM" id="SSF57850">
    <property type="entry name" value="RING/U-box"/>
    <property type="match status" value="1"/>
</dbReference>
<keyword evidence="2 4" id="KW-0863">Zinc-finger</keyword>
<name>A0A4U0Y3B3_9PEZI</name>
<feature type="region of interest" description="Disordered" evidence="6">
    <location>
        <begin position="390"/>
        <end position="476"/>
    </location>
</feature>
<dbReference type="InterPro" id="IPR001841">
    <property type="entry name" value="Znf_RING"/>
</dbReference>
<reference evidence="9 10" key="1">
    <citation type="submission" date="2017-03" db="EMBL/GenBank/DDBJ databases">
        <title>Genomes of endolithic fungi from Antarctica.</title>
        <authorList>
            <person name="Coleine C."/>
            <person name="Masonjones S."/>
            <person name="Stajich J.E."/>
        </authorList>
    </citation>
    <scope>NUCLEOTIDE SEQUENCE [LARGE SCALE GENOMIC DNA]</scope>
    <source>
        <strain evidence="9 10">CCFEE 5184</strain>
    </source>
</reference>
<dbReference type="PANTHER" id="PTHR14305:SF0">
    <property type="entry name" value="E3 UBIQUITIN-PROTEIN LIGASE CCNB1IP1"/>
    <property type="match status" value="1"/>
</dbReference>
<dbReference type="GO" id="GO:0008270">
    <property type="term" value="F:zinc ion binding"/>
    <property type="evidence" value="ECO:0007669"/>
    <property type="project" value="UniProtKB-KW"/>
</dbReference>
<dbReference type="PROSITE" id="PS50089">
    <property type="entry name" value="ZF_RING_2"/>
    <property type="match status" value="1"/>
</dbReference>
<keyword evidence="7" id="KW-1133">Transmembrane helix</keyword>
<feature type="coiled-coil region" evidence="5">
    <location>
        <begin position="136"/>
        <end position="177"/>
    </location>
</feature>
<evidence type="ECO:0000259" key="8">
    <source>
        <dbReference type="PROSITE" id="PS50089"/>
    </source>
</evidence>
<dbReference type="OrthoDB" id="441210at2759"/>